<keyword evidence="6" id="KW-1278">Translocase</keyword>
<dbReference type="GO" id="GO:0043215">
    <property type="term" value="P:daunorubicin transport"/>
    <property type="evidence" value="ECO:0007669"/>
    <property type="project" value="InterPro"/>
</dbReference>
<dbReference type="RefSeq" id="WP_116022493.1">
    <property type="nucleotide sequence ID" value="NZ_QTTT01000001.1"/>
</dbReference>
<protein>
    <submittedName>
        <fullName evidence="11">ABC-2 type transport system ATP-binding protein</fullName>
    </submittedName>
</protein>
<reference evidence="11 12" key="1">
    <citation type="submission" date="2018-08" db="EMBL/GenBank/DDBJ databases">
        <title>Sequencing the genomes of 1000 actinobacteria strains.</title>
        <authorList>
            <person name="Klenk H.-P."/>
        </authorList>
    </citation>
    <scope>NUCLEOTIDE SEQUENCE [LARGE SCALE GENOMIC DNA]</scope>
    <source>
        <strain evidence="11 12">DSM 43927</strain>
    </source>
</reference>
<dbReference type="Proteomes" id="UP000256661">
    <property type="component" value="Unassembled WGS sequence"/>
</dbReference>
<evidence type="ECO:0000256" key="9">
    <source>
        <dbReference type="ARBA" id="ARBA00049985"/>
    </source>
</evidence>
<evidence type="ECO:0000313" key="11">
    <source>
        <dbReference type="EMBL" id="REE96917.1"/>
    </source>
</evidence>
<dbReference type="InterPro" id="IPR027417">
    <property type="entry name" value="P-loop_NTPase"/>
</dbReference>
<organism evidence="11 12">
    <name type="scientific">Thermomonospora umbrina</name>
    <dbReference type="NCBI Taxonomy" id="111806"/>
    <lineage>
        <taxon>Bacteria</taxon>
        <taxon>Bacillati</taxon>
        <taxon>Actinomycetota</taxon>
        <taxon>Actinomycetes</taxon>
        <taxon>Streptosporangiales</taxon>
        <taxon>Thermomonosporaceae</taxon>
        <taxon>Thermomonospora</taxon>
    </lineage>
</organism>
<dbReference type="GO" id="GO:1900753">
    <property type="term" value="P:doxorubicin transport"/>
    <property type="evidence" value="ECO:0007669"/>
    <property type="project" value="InterPro"/>
</dbReference>
<name>A0A3D9SMF9_9ACTN</name>
<evidence type="ECO:0000256" key="7">
    <source>
        <dbReference type="ARBA" id="ARBA00023136"/>
    </source>
</evidence>
<dbReference type="GO" id="GO:0005886">
    <property type="term" value="C:plasma membrane"/>
    <property type="evidence" value="ECO:0007669"/>
    <property type="project" value="UniProtKB-SubCell"/>
</dbReference>
<dbReference type="EMBL" id="QTTT01000001">
    <property type="protein sequence ID" value="REE96917.1"/>
    <property type="molecule type" value="Genomic_DNA"/>
</dbReference>
<dbReference type="SUPFAM" id="SSF52540">
    <property type="entry name" value="P-loop containing nucleoside triphosphate hydrolases"/>
    <property type="match status" value="1"/>
</dbReference>
<proteinExistence type="inferred from homology"/>
<keyword evidence="7" id="KW-0472">Membrane</keyword>
<dbReference type="PROSITE" id="PS50893">
    <property type="entry name" value="ABC_TRANSPORTER_2"/>
    <property type="match status" value="1"/>
</dbReference>
<keyword evidence="12" id="KW-1185">Reference proteome</keyword>
<evidence type="ECO:0000256" key="1">
    <source>
        <dbReference type="ARBA" id="ARBA00004202"/>
    </source>
</evidence>
<dbReference type="Gene3D" id="3.40.50.300">
    <property type="entry name" value="P-loop containing nucleotide triphosphate hydrolases"/>
    <property type="match status" value="1"/>
</dbReference>
<dbReference type="NCBIfam" id="TIGR01188">
    <property type="entry name" value="drrA"/>
    <property type="match status" value="1"/>
</dbReference>
<keyword evidence="4" id="KW-0547">Nucleotide-binding</keyword>
<dbReference type="PANTHER" id="PTHR42711">
    <property type="entry name" value="ABC TRANSPORTER ATP-BINDING PROTEIN"/>
    <property type="match status" value="1"/>
</dbReference>
<evidence type="ECO:0000256" key="6">
    <source>
        <dbReference type="ARBA" id="ARBA00022967"/>
    </source>
</evidence>
<evidence type="ECO:0000256" key="5">
    <source>
        <dbReference type="ARBA" id="ARBA00022840"/>
    </source>
</evidence>
<dbReference type="GO" id="GO:0046677">
    <property type="term" value="P:response to antibiotic"/>
    <property type="evidence" value="ECO:0007669"/>
    <property type="project" value="UniProtKB-KW"/>
</dbReference>
<gene>
    <name evidence="11" type="ORF">DFJ69_2370</name>
</gene>
<dbReference type="InterPro" id="IPR005894">
    <property type="entry name" value="DrrA"/>
</dbReference>
<dbReference type="InterPro" id="IPR050763">
    <property type="entry name" value="ABC_transporter_ATP-binding"/>
</dbReference>
<dbReference type="InterPro" id="IPR003439">
    <property type="entry name" value="ABC_transporter-like_ATP-bd"/>
</dbReference>
<feature type="domain" description="ABC transporter" evidence="10">
    <location>
        <begin position="6"/>
        <end position="236"/>
    </location>
</feature>
<sequence>MSETMIEVTGLGKRFGALTALRDVDLAVPRGTVLGLLGHNGAGKTTLVNVLATLTRPSGGTARVAGFDVVAQAHQVRRRIGIAGQYATVDEQMTGTQNLILLARLLGADRRSALARTRSLLERFDLTAVADRTVRTYSGGTRRRLDLAASMVGRPEVVFLDEPTTGLDPVSRLTMWRLVRDIARTGSTVLLTTQHLEEADTLADSIMVLSRGRVVASGSPAQLKARVGQRKITVGLAPGADPLPAVAALRNAGLDPSCDLARRVVTVTGARTRDLTRVVRALDAAAIEPDELTMTEPGLDEVYLTLACTPEGVPG</sequence>
<dbReference type="SMART" id="SM00382">
    <property type="entry name" value="AAA"/>
    <property type="match status" value="1"/>
</dbReference>
<evidence type="ECO:0000259" key="10">
    <source>
        <dbReference type="PROSITE" id="PS50893"/>
    </source>
</evidence>
<dbReference type="GO" id="GO:0016887">
    <property type="term" value="F:ATP hydrolysis activity"/>
    <property type="evidence" value="ECO:0007669"/>
    <property type="project" value="InterPro"/>
</dbReference>
<evidence type="ECO:0000256" key="3">
    <source>
        <dbReference type="ARBA" id="ARBA00022475"/>
    </source>
</evidence>
<keyword evidence="5 11" id="KW-0067">ATP-binding</keyword>
<comment type="similarity">
    <text evidence="9">Belongs to the ABC transporter superfamily. Drug exporter-1 (DrugE1) (TC 3.A.1.105) family.</text>
</comment>
<keyword evidence="2" id="KW-0813">Transport</keyword>
<evidence type="ECO:0000256" key="4">
    <source>
        <dbReference type="ARBA" id="ARBA00022741"/>
    </source>
</evidence>
<dbReference type="InterPro" id="IPR003593">
    <property type="entry name" value="AAA+_ATPase"/>
</dbReference>
<evidence type="ECO:0000313" key="12">
    <source>
        <dbReference type="Proteomes" id="UP000256661"/>
    </source>
</evidence>
<evidence type="ECO:0000256" key="2">
    <source>
        <dbReference type="ARBA" id="ARBA00022448"/>
    </source>
</evidence>
<evidence type="ECO:0000256" key="8">
    <source>
        <dbReference type="ARBA" id="ARBA00023251"/>
    </source>
</evidence>
<comment type="subcellular location">
    <subcellularLocation>
        <location evidence="1">Cell membrane</location>
        <topology evidence="1">Peripheral membrane protein</topology>
    </subcellularLocation>
</comment>
<dbReference type="PANTHER" id="PTHR42711:SF19">
    <property type="entry name" value="DOXORUBICIN RESISTANCE ATP-BINDING PROTEIN DRRA"/>
    <property type="match status" value="1"/>
</dbReference>
<keyword evidence="8" id="KW-0046">Antibiotic resistance</keyword>
<comment type="caution">
    <text evidence="11">The sequence shown here is derived from an EMBL/GenBank/DDBJ whole genome shotgun (WGS) entry which is preliminary data.</text>
</comment>
<dbReference type="GO" id="GO:0005524">
    <property type="term" value="F:ATP binding"/>
    <property type="evidence" value="ECO:0007669"/>
    <property type="project" value="UniProtKB-KW"/>
</dbReference>
<accession>A0A3D9SMF9</accession>
<dbReference type="OrthoDB" id="9804819at2"/>
<dbReference type="AlphaFoldDB" id="A0A3D9SMF9"/>
<dbReference type="Pfam" id="PF00005">
    <property type="entry name" value="ABC_tran"/>
    <property type="match status" value="1"/>
</dbReference>
<keyword evidence="3" id="KW-1003">Cell membrane</keyword>